<dbReference type="EMBL" id="UYJE01009016">
    <property type="protein sequence ID" value="VDI69291.1"/>
    <property type="molecule type" value="Genomic_DNA"/>
</dbReference>
<dbReference type="AlphaFoldDB" id="A0A8B6GV39"/>
<evidence type="ECO:0008006" key="3">
    <source>
        <dbReference type="Google" id="ProtNLM"/>
    </source>
</evidence>
<keyword evidence="2" id="KW-1185">Reference proteome</keyword>
<organism evidence="1 2">
    <name type="scientific">Mytilus galloprovincialis</name>
    <name type="common">Mediterranean mussel</name>
    <dbReference type="NCBI Taxonomy" id="29158"/>
    <lineage>
        <taxon>Eukaryota</taxon>
        <taxon>Metazoa</taxon>
        <taxon>Spiralia</taxon>
        <taxon>Lophotrochozoa</taxon>
        <taxon>Mollusca</taxon>
        <taxon>Bivalvia</taxon>
        <taxon>Autobranchia</taxon>
        <taxon>Pteriomorphia</taxon>
        <taxon>Mytilida</taxon>
        <taxon>Mytiloidea</taxon>
        <taxon>Mytilidae</taxon>
        <taxon>Mytilinae</taxon>
        <taxon>Mytilus</taxon>
    </lineage>
</organism>
<reference evidence="1" key="1">
    <citation type="submission" date="2018-11" db="EMBL/GenBank/DDBJ databases">
        <authorList>
            <person name="Alioto T."/>
            <person name="Alioto T."/>
        </authorList>
    </citation>
    <scope>NUCLEOTIDE SEQUENCE</scope>
</reference>
<protein>
    <recommendedName>
        <fullName evidence="3">Reverse transcriptase domain-containing protein</fullName>
    </recommendedName>
</protein>
<gene>
    <name evidence="1" type="ORF">MGAL_10B091549</name>
</gene>
<name>A0A8B6GV39_MYTGA</name>
<sequence length="145" mass="16768">MLQDDMVDRRTSLDEENKNLPDYDDRGINVLSEITVTLEDVKDIISTLDPNKAAGPDKISNRMLITVENEIALPLCIHTYMYALDNKFYTSLTFADVSKAFDRVWIRGLLLKLERYDIKGHLLIWPESYLTNKTQWVVLKEATSE</sequence>
<comment type="caution">
    <text evidence="1">The sequence shown here is derived from an EMBL/GenBank/DDBJ whole genome shotgun (WGS) entry which is preliminary data.</text>
</comment>
<evidence type="ECO:0000313" key="1">
    <source>
        <dbReference type="EMBL" id="VDI69291.1"/>
    </source>
</evidence>
<evidence type="ECO:0000313" key="2">
    <source>
        <dbReference type="Proteomes" id="UP000596742"/>
    </source>
</evidence>
<dbReference type="Proteomes" id="UP000596742">
    <property type="component" value="Unassembled WGS sequence"/>
</dbReference>
<proteinExistence type="predicted"/>
<accession>A0A8B6GV39</accession>
<dbReference type="OrthoDB" id="6243574at2759"/>